<dbReference type="HOGENOM" id="CLU_161157_1_0_0"/>
<dbReference type="GO" id="GO:0017148">
    <property type="term" value="P:negative regulation of translation"/>
    <property type="evidence" value="ECO:0007669"/>
    <property type="project" value="InterPro"/>
</dbReference>
<keyword evidence="2" id="KW-1185">Reference proteome</keyword>
<dbReference type="STRING" id="1499967.U27_05786"/>
<evidence type="ECO:0000313" key="2">
    <source>
        <dbReference type="Proteomes" id="UP000030661"/>
    </source>
</evidence>
<dbReference type="EMBL" id="DF820468">
    <property type="protein sequence ID" value="GAK58811.1"/>
    <property type="molecule type" value="Genomic_DNA"/>
</dbReference>
<dbReference type="eggNOG" id="ENOG503327Z">
    <property type="taxonomic scope" value="Bacteria"/>
</dbReference>
<accession>A0A081C2K6</accession>
<gene>
    <name evidence="1" type="ORF">U27_05786</name>
</gene>
<protein>
    <recommendedName>
        <fullName evidence="3">Motility quorum-sensing regulator</fullName>
    </recommendedName>
</protein>
<organism evidence="1">
    <name type="scientific">Vecturithrix granuli</name>
    <dbReference type="NCBI Taxonomy" id="1499967"/>
    <lineage>
        <taxon>Bacteria</taxon>
        <taxon>Candidatus Moduliflexota</taxon>
        <taxon>Candidatus Vecturitrichia</taxon>
        <taxon>Candidatus Vecturitrichales</taxon>
        <taxon>Candidatus Vecturitrichaceae</taxon>
        <taxon>Candidatus Vecturithrix</taxon>
    </lineage>
</organism>
<name>A0A081C2K6_VECG1</name>
<sequence>MLDKINLSGYIKVVQIMEKRRCTYELEEIKAAFQTEDDLRMTRTARQCTVELEIGLEDVVKIIQTLTTQNFYKSMTTYADAHVWQDVYHAQFGQLRLYIKFMKDDEGHLIISFKQR</sequence>
<reference evidence="1" key="1">
    <citation type="journal article" date="2015" name="PeerJ">
        <title>First genomic representation of candidate bacterial phylum KSB3 points to enhanced environmental sensing as a trigger of wastewater bulking.</title>
        <authorList>
            <person name="Sekiguchi Y."/>
            <person name="Ohashi A."/>
            <person name="Parks D.H."/>
            <person name="Yamauchi T."/>
            <person name="Tyson G.W."/>
            <person name="Hugenholtz P."/>
        </authorList>
    </citation>
    <scope>NUCLEOTIDE SEQUENCE [LARGE SCALE GENOMIC DNA]</scope>
</reference>
<dbReference type="Gene3D" id="3.30.2310.40">
    <property type="match status" value="1"/>
</dbReference>
<proteinExistence type="predicted"/>
<dbReference type="AlphaFoldDB" id="A0A081C2K6"/>
<dbReference type="InterPro" id="IPR038493">
    <property type="entry name" value="MqsR_sf"/>
</dbReference>
<dbReference type="Pfam" id="PF15723">
    <property type="entry name" value="MqsR_toxin"/>
    <property type="match status" value="1"/>
</dbReference>
<dbReference type="Proteomes" id="UP000030661">
    <property type="component" value="Unassembled WGS sequence"/>
</dbReference>
<evidence type="ECO:0000313" key="1">
    <source>
        <dbReference type="EMBL" id="GAK58811.1"/>
    </source>
</evidence>
<dbReference type="CDD" id="cd12869">
    <property type="entry name" value="MqsR"/>
    <property type="match status" value="1"/>
</dbReference>
<dbReference type="InterPro" id="IPR031451">
    <property type="entry name" value="MqsR_toxin"/>
</dbReference>
<dbReference type="GO" id="GO:0009372">
    <property type="term" value="P:quorum sensing"/>
    <property type="evidence" value="ECO:0007669"/>
    <property type="project" value="InterPro"/>
</dbReference>
<evidence type="ECO:0008006" key="3">
    <source>
        <dbReference type="Google" id="ProtNLM"/>
    </source>
</evidence>
<dbReference type="GO" id="GO:0044010">
    <property type="term" value="P:single-species biofilm formation"/>
    <property type="evidence" value="ECO:0007669"/>
    <property type="project" value="InterPro"/>
</dbReference>